<dbReference type="Proteomes" id="UP001056384">
    <property type="component" value="Chromosome 3"/>
</dbReference>
<accession>A0A9Q9EH82</accession>
<dbReference type="GO" id="GO:0005743">
    <property type="term" value="C:mitochondrial inner membrane"/>
    <property type="evidence" value="ECO:0007669"/>
    <property type="project" value="InterPro"/>
</dbReference>
<dbReference type="InterPro" id="IPR024621">
    <property type="entry name" value="Mba1"/>
</dbReference>
<dbReference type="GO" id="GO:0032979">
    <property type="term" value="P:protein insertion into mitochondrial inner membrane from matrix"/>
    <property type="evidence" value="ECO:0007669"/>
    <property type="project" value="InterPro"/>
</dbReference>
<dbReference type="Pfam" id="PF07961">
    <property type="entry name" value="MBA1"/>
    <property type="match status" value="1"/>
</dbReference>
<dbReference type="OrthoDB" id="19619at2759"/>
<sequence length="344" mass="39583">MSKRVCLSLLSAPHRSHQSTCLLRQRTCTAAFITLRDSHVRQTRSRPFSSSQCRAVGVQRMAGRGNQKAQPSMSIQQKQAMKKMTASGEVLDYIGLLQDTFVPPTGAKMPSLFSDFSGRRKIAWYQFKNYLVLTQSRFMAFWFVKPRLKLQVWKTPQIAKGLYESMYQAFAEGNIGPIEDKLSPGLRGSLKSRIAQRQPNTFLKWKLHKYIGPPERVSFKFAMPDLKSPNTQRTGIIQAVIRIKSQQSLLHMRRQRMKDPATRSTVVAEVPIDRDGKEIVDFDEEVEERKNMKTMTEYFVIERTMIKGVLGQWRAWGTTEETDLGTLRKTEREKTKALLGEQRM</sequence>
<protein>
    <submittedName>
        <fullName evidence="1">Inner membrane mitoribosome receptor Mba1</fullName>
    </submittedName>
</protein>
<name>A0A9Q9EH82_9PEZI</name>
<dbReference type="EMBL" id="CP099420">
    <property type="protein sequence ID" value="USW50745.1"/>
    <property type="molecule type" value="Genomic_DNA"/>
</dbReference>
<keyword evidence="2" id="KW-1185">Reference proteome</keyword>
<organism evidence="1 2">
    <name type="scientific">Septoria linicola</name>
    <dbReference type="NCBI Taxonomy" id="215465"/>
    <lineage>
        <taxon>Eukaryota</taxon>
        <taxon>Fungi</taxon>
        <taxon>Dikarya</taxon>
        <taxon>Ascomycota</taxon>
        <taxon>Pezizomycotina</taxon>
        <taxon>Dothideomycetes</taxon>
        <taxon>Dothideomycetidae</taxon>
        <taxon>Mycosphaerellales</taxon>
        <taxon>Mycosphaerellaceae</taxon>
        <taxon>Septoria</taxon>
    </lineage>
</organism>
<reference evidence="1" key="1">
    <citation type="submission" date="2022-06" db="EMBL/GenBank/DDBJ databases">
        <title>Complete genome sequences of two strains of the flax pathogen Septoria linicola.</title>
        <authorList>
            <person name="Lapalu N."/>
            <person name="Simon A."/>
            <person name="Demenou B."/>
            <person name="Paumier D."/>
            <person name="Guillot M.-P."/>
            <person name="Gout L."/>
            <person name="Valade R."/>
        </authorList>
    </citation>
    <scope>NUCLEOTIDE SEQUENCE</scope>
    <source>
        <strain evidence="1">SE15195</strain>
    </source>
</reference>
<evidence type="ECO:0000313" key="2">
    <source>
        <dbReference type="Proteomes" id="UP001056384"/>
    </source>
</evidence>
<dbReference type="AlphaFoldDB" id="A0A9Q9EH82"/>
<gene>
    <name evidence="1" type="ORF">Slin15195_G040640</name>
</gene>
<proteinExistence type="predicted"/>
<evidence type="ECO:0000313" key="1">
    <source>
        <dbReference type="EMBL" id="USW50745.1"/>
    </source>
</evidence>
<dbReference type="Gene3D" id="3.10.450.240">
    <property type="match status" value="1"/>
</dbReference>
<keyword evidence="1" id="KW-0675">Receptor</keyword>